<evidence type="ECO:0000313" key="1">
    <source>
        <dbReference type="EMBL" id="WVN87509.1"/>
    </source>
</evidence>
<dbReference type="InterPro" id="IPR003114">
    <property type="entry name" value="Phox_assoc"/>
</dbReference>
<dbReference type="GeneID" id="91086902"/>
<dbReference type="Pfam" id="PF02194">
    <property type="entry name" value="PXA"/>
    <property type="match status" value="1"/>
</dbReference>
<evidence type="ECO:0000313" key="2">
    <source>
        <dbReference type="Proteomes" id="UP000094043"/>
    </source>
</evidence>
<dbReference type="RefSeq" id="XP_066068209.1">
    <property type="nucleotide sequence ID" value="XM_066212112.1"/>
</dbReference>
<organism evidence="1 2">
    <name type="scientific">Cryptococcus depauperatus CBS 7841</name>
    <dbReference type="NCBI Taxonomy" id="1295531"/>
    <lineage>
        <taxon>Eukaryota</taxon>
        <taxon>Fungi</taxon>
        <taxon>Dikarya</taxon>
        <taxon>Basidiomycota</taxon>
        <taxon>Agaricomycotina</taxon>
        <taxon>Tremellomycetes</taxon>
        <taxon>Tremellales</taxon>
        <taxon>Cryptococcaceae</taxon>
        <taxon>Cryptococcus</taxon>
    </lineage>
</organism>
<proteinExistence type="predicted"/>
<keyword evidence="2" id="KW-1185">Reference proteome</keyword>
<reference evidence="1" key="2">
    <citation type="journal article" date="2022" name="Elife">
        <title>Obligate sexual reproduction of a homothallic fungus closely related to the Cryptococcus pathogenic species complex.</title>
        <authorList>
            <person name="Passer A.R."/>
            <person name="Clancey S.A."/>
            <person name="Shea T."/>
            <person name="David-Palma M."/>
            <person name="Averette A.F."/>
            <person name="Boekhout T."/>
            <person name="Porcel B.M."/>
            <person name="Nowrousian M."/>
            <person name="Cuomo C.A."/>
            <person name="Sun S."/>
            <person name="Heitman J."/>
            <person name="Coelho M.A."/>
        </authorList>
    </citation>
    <scope>NUCLEOTIDE SEQUENCE</scope>
    <source>
        <strain evidence="1">CBS 7841</strain>
    </source>
</reference>
<gene>
    <name evidence="1" type="ORF">L203_102691</name>
</gene>
<dbReference type="OrthoDB" id="431557at2759"/>
<dbReference type="EMBL" id="CP143786">
    <property type="protein sequence ID" value="WVN87509.1"/>
    <property type="molecule type" value="Genomic_DNA"/>
</dbReference>
<accession>A0A1E3HVB0</accession>
<dbReference type="AlphaFoldDB" id="A0A1E3HVB0"/>
<protein>
    <submittedName>
        <fullName evidence="1">Uncharacterized protein</fullName>
    </submittedName>
</protein>
<reference evidence="1" key="3">
    <citation type="submission" date="2024-01" db="EMBL/GenBank/DDBJ databases">
        <authorList>
            <person name="Coelho M.A."/>
            <person name="David-Palma M."/>
            <person name="Shea T."/>
            <person name="Sun S."/>
            <person name="Cuomo C.A."/>
            <person name="Heitman J."/>
        </authorList>
    </citation>
    <scope>NUCLEOTIDE SEQUENCE</scope>
    <source>
        <strain evidence="1">CBS 7841</strain>
    </source>
</reference>
<dbReference type="VEuPathDB" id="FungiDB:L203_05912"/>
<sequence length="467" mass="52462">MVVLAQGHVPSKLPQASSTLSLKPLKSGSNNTLHLRLLFPHLPAGAPVPQLIKGCSNDIDHLNQRLYHLEALALRAYIQSWYTRFTSDRTLLPLIHSTVLHPLLSQVLNRVYEDPQLVAEWALLSLPILVGTHVKTYWQARAVEQVLDTRIADAYHARLPLLSVERSVDGDISIDAPIYTLSSIYLSALATAMLPTQQPKVQLILIREVIARSVLAGGLRRPCFGWFWCSIILRFLGEPEEPAPWCRKFPSAESPDVSKTFGQVFLLYITTYFAVLKTIYSTIVSIFAFYTASPPAIPKYRQCTEPIMEMMREGLGVDGWSGTGIKHWRRRIVWGGLEMIVGISSPWIDRIIPHLLECRLKPALSFHVIDITERLLFPLDGYPGPPPIDPSNEEAIALRIRAEKRIYEIIPYYVKSILCLGQEDIQRLLAPITDAGCNAHLMGMILESLVALLIPDLVLKDFRQGKS</sequence>
<dbReference type="Proteomes" id="UP000094043">
    <property type="component" value="Chromosome 3"/>
</dbReference>
<name>A0A1E3HVB0_9TREE</name>
<dbReference type="KEGG" id="cdep:91086902"/>
<reference evidence="1" key="1">
    <citation type="submission" date="2016-06" db="EMBL/GenBank/DDBJ databases">
        <authorList>
            <person name="Cuomo C."/>
            <person name="Litvintseva A."/>
            <person name="Heitman J."/>
            <person name="Chen Y."/>
            <person name="Sun S."/>
            <person name="Springer D."/>
            <person name="Dromer F."/>
            <person name="Young S."/>
            <person name="Zeng Q."/>
            <person name="Chapman S."/>
            <person name="Gujja S."/>
            <person name="Saif S."/>
            <person name="Birren B."/>
        </authorList>
    </citation>
    <scope>NUCLEOTIDE SEQUENCE</scope>
    <source>
        <strain evidence="1">CBS 7841</strain>
    </source>
</reference>